<dbReference type="Proteomes" id="UP000749010">
    <property type="component" value="Unassembled WGS sequence"/>
</dbReference>
<reference evidence="2 3" key="1">
    <citation type="submission" date="2019-03" db="EMBL/GenBank/DDBJ databases">
        <title>Metabolic reconstructions from genomes of highly enriched 'Candidatus Accumulibacter' and 'Candidatus Competibacter' bioreactor populations.</title>
        <authorList>
            <person name="Annavajhala M.K."/>
            <person name="Welles L."/>
            <person name="Abbas B."/>
            <person name="Sorokin D."/>
            <person name="Park H."/>
            <person name="Van Loosdrecht M."/>
            <person name="Chandran K."/>
        </authorList>
    </citation>
    <scope>NUCLEOTIDE SEQUENCE [LARGE SCALE GENOMIC DNA]</scope>
    <source>
        <strain evidence="2 3">SBR_S</strain>
    </source>
</reference>
<protein>
    <submittedName>
        <fullName evidence="2">Phage tail protein</fullName>
    </submittedName>
</protein>
<dbReference type="Gene3D" id="3.10.450.190">
    <property type="match status" value="1"/>
</dbReference>
<name>A0ABX1TT81_9PROT</name>
<sequence length="192" mass="20990">MGVVTNLKDPDNLGRVRVKFPWFSEDDESEWARVATLMAGKERGSVFLPEVDDEVLVAFEHGDMRRPFVIGALWNGVDVLPPEFANDGKNNVRLIKSRSGHIIKLDDTDGSEKIEVIDKTGKNSVVIDSKENTITITTDKDLVLNAPQGKISLIAKELELKSSAAIKVEAGSEMNIKASATMNLQGATVNIN</sequence>
<evidence type="ECO:0000313" key="2">
    <source>
        <dbReference type="EMBL" id="NMQ26645.1"/>
    </source>
</evidence>
<organism evidence="2 3">
    <name type="scientific">Candidatus Accumulibacter phosphatis</name>
    <dbReference type="NCBI Taxonomy" id="327160"/>
    <lineage>
        <taxon>Bacteria</taxon>
        <taxon>Pseudomonadati</taxon>
        <taxon>Pseudomonadota</taxon>
        <taxon>Betaproteobacteria</taxon>
        <taxon>Candidatus Accumulibacter</taxon>
    </lineage>
</organism>
<dbReference type="SUPFAM" id="SSF69255">
    <property type="entry name" value="gp5 N-terminal domain-like"/>
    <property type="match status" value="1"/>
</dbReference>
<dbReference type="Gene3D" id="2.40.50.230">
    <property type="entry name" value="Gp5 N-terminal domain"/>
    <property type="match status" value="1"/>
</dbReference>
<gene>
    <name evidence="2" type="ORF">E4Q23_02035</name>
</gene>
<accession>A0ABX1TT81</accession>
<proteinExistence type="predicted"/>
<dbReference type="InterPro" id="IPR006531">
    <property type="entry name" value="Gp5/Vgr_OB"/>
</dbReference>
<dbReference type="EMBL" id="SPMY01000006">
    <property type="protein sequence ID" value="NMQ26645.1"/>
    <property type="molecule type" value="Genomic_DNA"/>
</dbReference>
<comment type="caution">
    <text evidence="2">The sequence shown here is derived from an EMBL/GenBank/DDBJ whole genome shotgun (WGS) entry which is preliminary data.</text>
</comment>
<keyword evidence="3" id="KW-1185">Reference proteome</keyword>
<dbReference type="Pfam" id="PF04717">
    <property type="entry name" value="Phage_base_V"/>
    <property type="match status" value="1"/>
</dbReference>
<evidence type="ECO:0000313" key="3">
    <source>
        <dbReference type="Proteomes" id="UP000749010"/>
    </source>
</evidence>
<dbReference type="SUPFAM" id="SSF69349">
    <property type="entry name" value="Phage fibre proteins"/>
    <property type="match status" value="1"/>
</dbReference>
<evidence type="ECO:0000259" key="1">
    <source>
        <dbReference type="Pfam" id="PF04717"/>
    </source>
</evidence>
<dbReference type="InterPro" id="IPR037026">
    <property type="entry name" value="Vgr_OB-fold_dom_sf"/>
</dbReference>
<feature type="domain" description="Gp5/Type VI secretion system Vgr protein OB-fold" evidence="1">
    <location>
        <begin position="2"/>
        <end position="74"/>
    </location>
</feature>